<dbReference type="InterPro" id="IPR015655">
    <property type="entry name" value="PP2C"/>
</dbReference>
<dbReference type="PANTHER" id="PTHR13832:SF860">
    <property type="entry name" value="PROTEIN PHOSPHATASE PHPP"/>
    <property type="match status" value="1"/>
</dbReference>
<dbReference type="SUPFAM" id="SSF81606">
    <property type="entry name" value="PP2C-like"/>
    <property type="match status" value="1"/>
</dbReference>
<evidence type="ECO:0000259" key="1">
    <source>
        <dbReference type="PROSITE" id="PS51746"/>
    </source>
</evidence>
<name>A0ABX2AKD9_9BACT</name>
<protein>
    <submittedName>
        <fullName evidence="2">Serine/threonine-protein phosphatase</fullName>
    </submittedName>
</protein>
<dbReference type="Pfam" id="PF00481">
    <property type="entry name" value="PP2C"/>
    <property type="match status" value="1"/>
</dbReference>
<dbReference type="SMART" id="SM00332">
    <property type="entry name" value="PP2Cc"/>
    <property type="match status" value="1"/>
</dbReference>
<proteinExistence type="predicted"/>
<dbReference type="InterPro" id="IPR036457">
    <property type="entry name" value="PPM-type-like_dom_sf"/>
</dbReference>
<reference evidence="2 3" key="1">
    <citation type="submission" date="2020-05" db="EMBL/GenBank/DDBJ databases">
        <title>Distinct polysaccharide utilization as determinants for interspecies competition between intestinal Prevotella spp.</title>
        <authorList>
            <person name="Galvez E.J.C."/>
            <person name="Iljazovic A."/>
            <person name="Strowig T."/>
        </authorList>
    </citation>
    <scope>NUCLEOTIDE SEQUENCE [LARGE SCALE GENOMIC DNA]</scope>
    <source>
        <strain evidence="2 3">PMUR</strain>
    </source>
</reference>
<accession>A0ABX2AKD9</accession>
<dbReference type="SMART" id="SM00331">
    <property type="entry name" value="PP2C_SIG"/>
    <property type="match status" value="1"/>
</dbReference>
<dbReference type="InterPro" id="IPR001932">
    <property type="entry name" value="PPM-type_phosphatase-like_dom"/>
</dbReference>
<organism evidence="2 3">
    <name type="scientific">Xylanibacter muris</name>
    <dbReference type="NCBI Taxonomy" id="2736290"/>
    <lineage>
        <taxon>Bacteria</taxon>
        <taxon>Pseudomonadati</taxon>
        <taxon>Bacteroidota</taxon>
        <taxon>Bacteroidia</taxon>
        <taxon>Bacteroidales</taxon>
        <taxon>Prevotellaceae</taxon>
        <taxon>Xylanibacter</taxon>
    </lineage>
</organism>
<dbReference type="Gene3D" id="3.60.40.10">
    <property type="entry name" value="PPM-type phosphatase domain"/>
    <property type="match status" value="1"/>
</dbReference>
<dbReference type="PANTHER" id="PTHR13832">
    <property type="entry name" value="PROTEIN PHOSPHATASE 2C"/>
    <property type="match status" value="1"/>
</dbReference>
<comment type="caution">
    <text evidence="2">The sequence shown here is derived from an EMBL/GenBank/DDBJ whole genome shotgun (WGS) entry which is preliminary data.</text>
</comment>
<evidence type="ECO:0000313" key="3">
    <source>
        <dbReference type="Proteomes" id="UP000714420"/>
    </source>
</evidence>
<sequence length="290" mass="31839">MKINISSISDIGIERTNNEDAVAVCPDLKTQVWNSLSTDGYITLSSTGALAVIADGMGGANAGEIASTLAIKGIINLFNGKEIEETLRSDTDAHAFLRECIAKSNQAILDHVISSPDSIGLGTTIVLIWITESKAYIAWCGDSRCYCFNPNTGLTLLTKDHSLVQELADKGALRSKDTFNHPDNNIVTRCLGDIDTEHEPDIITYNITPGDIFLLCSDGLCGYCRDRLIENTMYRHYRNIEECRNALLQIALNTGGQDNISISLCATLPQDRNYPDIGFKGLIKRWISKF</sequence>
<gene>
    <name evidence="2" type="ORF">HPS56_04760</name>
</gene>
<dbReference type="EMBL" id="JABKKF010000003">
    <property type="protein sequence ID" value="NPD91671.1"/>
    <property type="molecule type" value="Genomic_DNA"/>
</dbReference>
<dbReference type="CDD" id="cd00143">
    <property type="entry name" value="PP2Cc"/>
    <property type="match status" value="1"/>
</dbReference>
<dbReference type="Proteomes" id="UP000714420">
    <property type="component" value="Unassembled WGS sequence"/>
</dbReference>
<dbReference type="RefSeq" id="WP_172274693.1">
    <property type="nucleotide sequence ID" value="NZ_CASGMU010000005.1"/>
</dbReference>
<feature type="domain" description="PPM-type phosphatase" evidence="1">
    <location>
        <begin position="4"/>
        <end position="267"/>
    </location>
</feature>
<dbReference type="PROSITE" id="PS51746">
    <property type="entry name" value="PPM_2"/>
    <property type="match status" value="1"/>
</dbReference>
<evidence type="ECO:0000313" key="2">
    <source>
        <dbReference type="EMBL" id="NPD91671.1"/>
    </source>
</evidence>
<keyword evidence="3" id="KW-1185">Reference proteome</keyword>